<dbReference type="PANTHER" id="PTHR35467">
    <property type="match status" value="1"/>
</dbReference>
<dbReference type="SUPFAM" id="SSF160104">
    <property type="entry name" value="Acetoacetate decarboxylase-like"/>
    <property type="match status" value="1"/>
</dbReference>
<keyword evidence="2" id="KW-1185">Reference proteome</keyword>
<dbReference type="RefSeq" id="WP_368007270.1">
    <property type="nucleotide sequence ID" value="NZ_JAMXFF010000022.1"/>
</dbReference>
<comment type="caution">
    <text evidence="1">The sequence shown here is derived from an EMBL/GenBank/DDBJ whole genome shotgun (WGS) entry which is preliminary data.</text>
</comment>
<evidence type="ECO:0000313" key="2">
    <source>
        <dbReference type="Proteomes" id="UP001525890"/>
    </source>
</evidence>
<accession>A0ABT2MSJ7</accession>
<dbReference type="PANTHER" id="PTHR35467:SF2">
    <property type="entry name" value="PROTEIN NEOXANTHIN-DEFICIENT 1"/>
    <property type="match status" value="1"/>
</dbReference>
<evidence type="ECO:0000313" key="1">
    <source>
        <dbReference type="EMBL" id="MCT7967703.1"/>
    </source>
</evidence>
<sequence length="220" mass="24559">MPYPCAPWTLKGRAVQTLHPIDTRRVRSLVPADLAIVEIFPGKTVGGIYCAKYGAGSTLLYNELIVVSALVRHRMQFGAWISHIYVDHPDSVAGGREIWGLPKELAQFIWEKDDRDRVMVRQGDRLLCSLDFSLKTFRFPMPFAFPSFSTLGSNLLLFPGELTSHIGLVESRLVIPPESPFSMLNLSNPWLTFSCEDLRLVAGAPKVIQERATTTPYAPA</sequence>
<dbReference type="InterPro" id="IPR010451">
    <property type="entry name" value="Acetoacetate_decarboxylase"/>
</dbReference>
<dbReference type="InterPro" id="IPR023375">
    <property type="entry name" value="ADC_dom_sf"/>
</dbReference>
<dbReference type="EMBL" id="JAMXFF010000022">
    <property type="protein sequence ID" value="MCT7967703.1"/>
    <property type="molecule type" value="Genomic_DNA"/>
</dbReference>
<name>A0ABT2MSJ7_9CYAN</name>
<proteinExistence type="predicted"/>
<dbReference type="Pfam" id="PF06314">
    <property type="entry name" value="ADC"/>
    <property type="match status" value="1"/>
</dbReference>
<protein>
    <submittedName>
        <fullName evidence="1">Acetoacetate decarboxylase family protein</fullName>
    </submittedName>
</protein>
<dbReference type="InterPro" id="IPR039343">
    <property type="entry name" value="NDX1-like"/>
</dbReference>
<organism evidence="1 2">
    <name type="scientific">Laspinema palackyanum D2a</name>
    <dbReference type="NCBI Taxonomy" id="2953684"/>
    <lineage>
        <taxon>Bacteria</taxon>
        <taxon>Bacillati</taxon>
        <taxon>Cyanobacteriota</taxon>
        <taxon>Cyanophyceae</taxon>
        <taxon>Oscillatoriophycideae</taxon>
        <taxon>Oscillatoriales</taxon>
        <taxon>Laspinemataceae</taxon>
        <taxon>Laspinema</taxon>
        <taxon>Laspinema palackyanum</taxon>
    </lineage>
</organism>
<reference evidence="1 2" key="1">
    <citation type="journal article" date="2022" name="Front. Microbiol.">
        <title>High genomic differentiation and limited gene flow indicate recent cryptic speciation within the genus Laspinema (cyanobacteria).</title>
        <authorList>
            <person name="Stanojkovic A."/>
            <person name="Skoupy S."/>
            <person name="Skaloud P."/>
            <person name="Dvorak P."/>
        </authorList>
    </citation>
    <scope>NUCLEOTIDE SEQUENCE [LARGE SCALE GENOMIC DNA]</scope>
    <source>
        <strain evidence="1 2">D2a</strain>
    </source>
</reference>
<dbReference type="Gene3D" id="2.40.400.10">
    <property type="entry name" value="Acetoacetate decarboxylase-like"/>
    <property type="match status" value="1"/>
</dbReference>
<dbReference type="Proteomes" id="UP001525890">
    <property type="component" value="Unassembled WGS sequence"/>
</dbReference>
<gene>
    <name evidence="1" type="ORF">NG799_15280</name>
</gene>